<dbReference type="InterPro" id="IPR035892">
    <property type="entry name" value="C2_domain_sf"/>
</dbReference>
<feature type="domain" description="C2" evidence="8">
    <location>
        <begin position="752"/>
        <end position="875"/>
    </location>
</feature>
<comment type="caution">
    <text evidence="10">The sequence shown here is derived from an EMBL/GenBank/DDBJ whole genome shotgun (WGS) entry which is preliminary data.</text>
</comment>
<feature type="region of interest" description="Disordered" evidence="6">
    <location>
        <begin position="1377"/>
        <end position="1411"/>
    </location>
</feature>
<evidence type="ECO:0000256" key="6">
    <source>
        <dbReference type="SAM" id="MobiDB-lite"/>
    </source>
</evidence>
<feature type="transmembrane region" description="Helical" evidence="7">
    <location>
        <begin position="149"/>
        <end position="180"/>
    </location>
</feature>
<feature type="domain" description="C2" evidence="8">
    <location>
        <begin position="1127"/>
        <end position="1245"/>
    </location>
</feature>
<feature type="region of interest" description="Disordered" evidence="6">
    <location>
        <begin position="587"/>
        <end position="619"/>
    </location>
</feature>
<evidence type="ECO:0000256" key="2">
    <source>
        <dbReference type="ARBA" id="ARBA00022448"/>
    </source>
</evidence>
<feature type="compositionally biased region" description="Basic and acidic residues" evidence="6">
    <location>
        <begin position="1396"/>
        <end position="1411"/>
    </location>
</feature>
<feature type="compositionally biased region" description="Basic and acidic residues" evidence="6">
    <location>
        <begin position="88"/>
        <end position="99"/>
    </location>
</feature>
<evidence type="ECO:0000313" key="11">
    <source>
        <dbReference type="Proteomes" id="UP000187455"/>
    </source>
</evidence>
<feature type="compositionally biased region" description="Basic residues" evidence="6">
    <location>
        <begin position="1385"/>
        <end position="1395"/>
    </location>
</feature>
<dbReference type="OrthoDB" id="1029639at2759"/>
<dbReference type="InterPro" id="IPR031468">
    <property type="entry name" value="SMP_LBD"/>
</dbReference>
<sequence>MVTNITTKAELLASIGEEPSNITNIPCVPVSSIPLSHPNFSTDTGVIVFRKKKIQNSKDVDDSYLKKDGDTSLLNPDISISRSVTGHSLDKTNDSDTKKKSTSPKSKSDIGWEEVGAANSGKRSSKLNGVNMVLDIVDRSGMWRNCAGFFGLMIFTFITSQLGFGFFGLVISLTFGVQWYSNSITRFTRNARDDITRGLEKNKLVTEGESAGWINEFLSRFWLIYEPVLSATVVDIATGILDQQTPSFLNSLKLSTFTLGSKAPRVESILTHTGVQDLDTIVMDWETSFTPNDIFDMPRALIASKVNPKIVLEVRVGTSIIGAALPILVENIVFKGRMQIRLYLTQQFPHVKKADVSFITKPDIDFALKPVGGNTFGFDIAHIPGLREFIMSIVHGAMGPMLYAPNYFTIDLDSIINGSVAQIPSAVGIIIFNIQSARNIPKSDTFGKADPYVKIFNRAEPEKGIKSNRREDTLSPVWNETYVFLLPNITDPICIEVWDWNAVGKDDFIGNAELDPSIVIENENHGDLIISLFNNNKGTGELSINAMYYPVEVKPSDKRAALKSITGAIAAEAKSGDDEIAKILAENSASGDSKMAKDDKTPSTPAPSTPELDEDLDDESVESNSGLLQLYVRAARDLAPDSVQGRKMNVSAIAYLNRSPVIVCPTYKKSDSPVWELGKELFVADQMGSTVTIVLSNNDRRIGVASFNLADMIEARKVSDPNKDVGTDWVNIPNLSKGQVRVEVKWRPIIMDAQALSSVVKSRKLVNPPIGLVKVNVLEGKQLRATDGAQNNSLNPYVNLSSSGKVLGRTHYIDTTCNPTWNEAIIFPVTSINQKILIECLSKTQNSFKTIGDSYLTVRDLLGEKISSSEDDLSYKKLAPKVTLSDIKLRSGKIKGQLSYKATLIPVINFDKYDADDRNPQPSTSLSPPPGISFPTDQDNSNTENSLIQSPTPVNQSTQPSNQNSPPTSPTNESNANSLVPKPREDKKFSKFPILPDIDYSGYTSGVLSFSITSLQGLQQDYPGVSVTITLDDFTDLPVGNTSISRRNGPNHEWSEEFFQCAVPEISLNKISFKVTAIVPGRPDAVLVGKVEKTILELIKEGVVNTYKPESLELNSGLGNLIVRLRFDPTENMKLAPEESLSNTGKLNIQVVSASKIPGVDSSGTSDPYYFIIINGVKLYKSEVKKKSLTPTWSEKNTIKLINRKSMSLTIDFFDWNQVQSDERLGSVNIPLSDLQPNVLVEKDYPFFGSKDSPDSPSARIKLLFSPSYISQDIKDNSLCIVFAGHSVNSQIKIMRMGSNIAGSLVSSGTKIVGTGASLVAGGATAVAGGGAKLVAGGATSGVKLVGGGAKFVGDGALALGSGAINMVGGVFGLKKKENKEHKEHKEKKEHKEHKGLRDLKNIGFSRDHTPKNLVSSVTTLDGMDTQSIEASEGLNDNTGNNLPTPSFVGSSDIPTSRKVSNPNSKESDLHSHASANDQNSDSRRKLHMFGDRRSKGSPESTASMSLRPLQEESFSTSGNLVVTVMDFELAVKEKACFVSLSMNMKQIYKSKVSKKGVDHTFNEEFLIPILSGSRPVLDVSLMEFVRFGENKTLCSEQLDIHSILKSGLAETLGNSASVKRTVESDKGRLNISLEFNKNSIMGQMSGSNDNSSLLDSSSFLGDLENNSRNGAGSIGNSSGRRTSTNSITRSLLKFRK</sequence>
<keyword evidence="3" id="KW-0445">Lipid transport</keyword>
<dbReference type="GO" id="GO:0061817">
    <property type="term" value="P:endoplasmic reticulum-plasma membrane tethering"/>
    <property type="evidence" value="ECO:0007669"/>
    <property type="project" value="InterPro"/>
</dbReference>
<keyword evidence="11" id="KW-1185">Reference proteome</keyword>
<keyword evidence="2" id="KW-0813">Transport</keyword>
<accession>A0A1R0GQ88</accession>
<gene>
    <name evidence="10" type="ORF">AYI68_g6884</name>
</gene>
<feature type="compositionally biased region" description="Polar residues" evidence="6">
    <location>
        <begin position="1431"/>
        <end position="1465"/>
    </location>
</feature>
<dbReference type="Pfam" id="PF25669">
    <property type="entry name" value="SMP_MUG190-like"/>
    <property type="match status" value="1"/>
</dbReference>
<dbReference type="PROSITE" id="PS50004">
    <property type="entry name" value="C2"/>
    <property type="match status" value="4"/>
</dbReference>
<feature type="domain" description="C2" evidence="8">
    <location>
        <begin position="1499"/>
        <end position="1614"/>
    </location>
</feature>
<dbReference type="PIRSF" id="PIRSF037232">
    <property type="entry name" value="Tricalbin"/>
    <property type="match status" value="1"/>
</dbReference>
<evidence type="ECO:0000256" key="5">
    <source>
        <dbReference type="ARBA" id="ARBA00023136"/>
    </source>
</evidence>
<feature type="region of interest" description="Disordered" evidence="6">
    <location>
        <begin position="84"/>
        <end position="113"/>
    </location>
</feature>
<feature type="region of interest" description="Disordered" evidence="6">
    <location>
        <begin position="1431"/>
        <end position="1510"/>
    </location>
</feature>
<feature type="domain" description="SMP-LTD" evidence="9">
    <location>
        <begin position="207"/>
        <end position="413"/>
    </location>
</feature>
<comment type="subcellular location">
    <subcellularLocation>
        <location evidence="1">Membrane</location>
    </subcellularLocation>
</comment>
<protein>
    <submittedName>
        <fullName evidence="10">Tricalbin-3</fullName>
    </submittedName>
</protein>
<evidence type="ECO:0000256" key="4">
    <source>
        <dbReference type="ARBA" id="ARBA00023121"/>
    </source>
</evidence>
<dbReference type="GO" id="GO:0071944">
    <property type="term" value="C:cell periphery"/>
    <property type="evidence" value="ECO:0007669"/>
    <property type="project" value="UniProtKB-ARBA"/>
</dbReference>
<dbReference type="GO" id="GO:0016020">
    <property type="term" value="C:membrane"/>
    <property type="evidence" value="ECO:0007669"/>
    <property type="project" value="UniProtKB-SubCell"/>
</dbReference>
<dbReference type="PANTHER" id="PTHR46980">
    <property type="entry name" value="TRICALBIN-1-RELATED"/>
    <property type="match status" value="1"/>
</dbReference>
<feature type="compositionally biased region" description="Low complexity" evidence="6">
    <location>
        <begin position="955"/>
        <end position="978"/>
    </location>
</feature>
<feature type="compositionally biased region" description="Polar residues" evidence="6">
    <location>
        <begin position="935"/>
        <end position="954"/>
    </location>
</feature>
<dbReference type="Gene3D" id="2.60.40.150">
    <property type="entry name" value="C2 domain"/>
    <property type="match status" value="5"/>
</dbReference>
<dbReference type="GO" id="GO:0006869">
    <property type="term" value="P:lipid transport"/>
    <property type="evidence" value="ECO:0007669"/>
    <property type="project" value="UniProtKB-KW"/>
</dbReference>
<dbReference type="Pfam" id="PF00168">
    <property type="entry name" value="C2"/>
    <property type="match status" value="5"/>
</dbReference>
<keyword evidence="7" id="KW-1133">Transmembrane helix</keyword>
<feature type="compositionally biased region" description="Basic and acidic residues" evidence="6">
    <location>
        <begin position="1481"/>
        <end position="1497"/>
    </location>
</feature>
<dbReference type="STRING" id="133383.A0A1R0GQ88"/>
<feature type="region of interest" description="Disordered" evidence="6">
    <location>
        <begin position="913"/>
        <end position="985"/>
    </location>
</feature>
<dbReference type="EMBL" id="LSSL01005054">
    <property type="protein sequence ID" value="OLY79057.1"/>
    <property type="molecule type" value="Genomic_DNA"/>
</dbReference>
<evidence type="ECO:0000256" key="3">
    <source>
        <dbReference type="ARBA" id="ARBA00023055"/>
    </source>
</evidence>
<evidence type="ECO:0000256" key="7">
    <source>
        <dbReference type="SAM" id="Phobius"/>
    </source>
</evidence>
<evidence type="ECO:0000256" key="1">
    <source>
        <dbReference type="ARBA" id="ARBA00004370"/>
    </source>
</evidence>
<dbReference type="SMART" id="SM00239">
    <property type="entry name" value="C2"/>
    <property type="match status" value="6"/>
</dbReference>
<dbReference type="CDD" id="cd21678">
    <property type="entry name" value="SMP_TCB"/>
    <property type="match status" value="1"/>
</dbReference>
<evidence type="ECO:0000259" key="8">
    <source>
        <dbReference type="PROSITE" id="PS50004"/>
    </source>
</evidence>
<reference evidence="10 11" key="1">
    <citation type="journal article" date="2016" name="Mol. Biol. Evol.">
        <title>Genome-Wide Survey of Gut Fungi (Harpellales) Reveals the First Horizontally Transferred Ubiquitin Gene from a Mosquito Host.</title>
        <authorList>
            <person name="Wang Y."/>
            <person name="White M.M."/>
            <person name="Kvist S."/>
            <person name="Moncalvo J.M."/>
        </authorList>
    </citation>
    <scope>NUCLEOTIDE SEQUENCE [LARGE SCALE GENOMIC DNA]</scope>
    <source>
        <strain evidence="10 11">ALG-7-W6</strain>
    </source>
</reference>
<dbReference type="InterPro" id="IPR017147">
    <property type="entry name" value="Tricalbin"/>
</dbReference>
<dbReference type="GO" id="GO:0008289">
    <property type="term" value="F:lipid binding"/>
    <property type="evidence" value="ECO:0007669"/>
    <property type="project" value="UniProtKB-KW"/>
</dbReference>
<name>A0A1R0GQ88_9FUNG</name>
<keyword evidence="4" id="KW-0446">Lipid-binding</keyword>
<evidence type="ECO:0000313" key="10">
    <source>
        <dbReference type="EMBL" id="OLY79057.1"/>
    </source>
</evidence>
<dbReference type="SUPFAM" id="SSF49562">
    <property type="entry name" value="C2 domain (Calcium/lipid-binding domain, CaLB)"/>
    <property type="match status" value="5"/>
</dbReference>
<dbReference type="InterPro" id="IPR052455">
    <property type="entry name" value="Tricalbin_domain"/>
</dbReference>
<keyword evidence="5 7" id="KW-0472">Membrane</keyword>
<evidence type="ECO:0000259" key="9">
    <source>
        <dbReference type="PROSITE" id="PS51847"/>
    </source>
</evidence>
<dbReference type="PANTHER" id="PTHR46980:SF2">
    <property type="entry name" value="TRICALBIN-1-RELATED"/>
    <property type="match status" value="1"/>
</dbReference>
<keyword evidence="7" id="KW-0812">Transmembrane</keyword>
<feature type="domain" description="C2" evidence="8">
    <location>
        <begin position="411"/>
        <end position="530"/>
    </location>
</feature>
<dbReference type="Proteomes" id="UP000187455">
    <property type="component" value="Unassembled WGS sequence"/>
</dbReference>
<proteinExistence type="predicted"/>
<dbReference type="PROSITE" id="PS51847">
    <property type="entry name" value="SMP"/>
    <property type="match status" value="1"/>
</dbReference>
<organism evidence="10 11">
    <name type="scientific">Smittium mucronatum</name>
    <dbReference type="NCBI Taxonomy" id="133383"/>
    <lineage>
        <taxon>Eukaryota</taxon>
        <taxon>Fungi</taxon>
        <taxon>Fungi incertae sedis</taxon>
        <taxon>Zoopagomycota</taxon>
        <taxon>Kickxellomycotina</taxon>
        <taxon>Harpellomycetes</taxon>
        <taxon>Harpellales</taxon>
        <taxon>Legeriomycetaceae</taxon>
        <taxon>Smittium</taxon>
    </lineage>
</organism>
<dbReference type="InterPro" id="IPR000008">
    <property type="entry name" value="C2_dom"/>
</dbReference>